<proteinExistence type="predicted"/>
<evidence type="ECO:0000313" key="3">
    <source>
        <dbReference type="WBParaSite" id="PSU_v2.g6031.t1"/>
    </source>
</evidence>
<sequence length="529" mass="58592">MDNYTQNQISNGLNYNANEPTFDQPLNVFNGNLEYTISRNLLMDGEGLENRLHDMRHHILHLFSIMNIFNERLADSENFDIDEFSATFLELSSLVGELCNICREFDELHEKIASEAFKCLDKYEENANICGGHLLNAKLNKARQIREIIKSWHHSTEINEIHMVEDMNLEEETQVNSYYDSVHNYQILSRNIPTETTGYTYVADIPPPTLPTSFFVAPTSMPSFSGESIQMQFKEESDNERTTELPTDLMSSYSMAPAPISNATERPSSHNSPINFVPPMISQPSSSSYNTPAAMSSSNNLPPMNIPPPAMAISSQNISSLQSNMLQPQPNISSSDPKVILPSFQSKQQMPPKPASVLIPGLNIANTAPLFAQAVSSNSNSSTLSEPIPTLLPTAISSGSAINNFGSDNFRKQNPQIAPIINLNISAMGSKSPAQNPISQSSSSSHIPSLLSIEVPFPIEILKRNQNQAQQQRFNNRSRRSPVVNTETKESTVKEKESQSVKSDEPMDTTDQPVVEETPDDPINDTPGS</sequence>
<organism evidence="2 3">
    <name type="scientific">Panagrolaimus superbus</name>
    <dbReference type="NCBI Taxonomy" id="310955"/>
    <lineage>
        <taxon>Eukaryota</taxon>
        <taxon>Metazoa</taxon>
        <taxon>Ecdysozoa</taxon>
        <taxon>Nematoda</taxon>
        <taxon>Chromadorea</taxon>
        <taxon>Rhabditida</taxon>
        <taxon>Tylenchina</taxon>
        <taxon>Panagrolaimomorpha</taxon>
        <taxon>Panagrolaimoidea</taxon>
        <taxon>Panagrolaimidae</taxon>
        <taxon>Panagrolaimus</taxon>
    </lineage>
</organism>
<feature type="compositionally biased region" description="Low complexity" evidence="1">
    <location>
        <begin position="466"/>
        <end position="475"/>
    </location>
</feature>
<dbReference type="Proteomes" id="UP000887577">
    <property type="component" value="Unplaced"/>
</dbReference>
<evidence type="ECO:0000256" key="1">
    <source>
        <dbReference type="SAM" id="MobiDB-lite"/>
    </source>
</evidence>
<dbReference type="AlphaFoldDB" id="A0A914Z2A8"/>
<accession>A0A914Z2A8</accession>
<evidence type="ECO:0000313" key="2">
    <source>
        <dbReference type="Proteomes" id="UP000887577"/>
    </source>
</evidence>
<reference evidence="3" key="1">
    <citation type="submission" date="2022-11" db="UniProtKB">
        <authorList>
            <consortium name="WormBaseParasite"/>
        </authorList>
    </citation>
    <scope>IDENTIFICATION</scope>
</reference>
<dbReference type="WBParaSite" id="PSU_v2.g6031.t1">
    <property type="protein sequence ID" value="PSU_v2.g6031.t1"/>
    <property type="gene ID" value="PSU_v2.g6031"/>
</dbReference>
<protein>
    <submittedName>
        <fullName evidence="3">Uncharacterized protein</fullName>
    </submittedName>
</protein>
<feature type="compositionally biased region" description="Basic and acidic residues" evidence="1">
    <location>
        <begin position="487"/>
        <end position="505"/>
    </location>
</feature>
<keyword evidence="2" id="KW-1185">Reference proteome</keyword>
<feature type="region of interest" description="Disordered" evidence="1">
    <location>
        <begin position="466"/>
        <end position="529"/>
    </location>
</feature>
<name>A0A914Z2A8_9BILA</name>